<proteinExistence type="predicted"/>
<reference evidence="1" key="1">
    <citation type="submission" date="2014-11" db="EMBL/GenBank/DDBJ databases">
        <authorList>
            <person name="Amaro Gonzalez C."/>
        </authorList>
    </citation>
    <scope>NUCLEOTIDE SEQUENCE</scope>
</reference>
<sequence>MAPAAAVHRL</sequence>
<accession>A0A0E9VNZ2</accession>
<organism evidence="1">
    <name type="scientific">Anguilla anguilla</name>
    <name type="common">European freshwater eel</name>
    <name type="synonym">Muraena anguilla</name>
    <dbReference type="NCBI Taxonomy" id="7936"/>
    <lineage>
        <taxon>Eukaryota</taxon>
        <taxon>Metazoa</taxon>
        <taxon>Chordata</taxon>
        <taxon>Craniata</taxon>
        <taxon>Vertebrata</taxon>
        <taxon>Euteleostomi</taxon>
        <taxon>Actinopterygii</taxon>
        <taxon>Neopterygii</taxon>
        <taxon>Teleostei</taxon>
        <taxon>Anguilliformes</taxon>
        <taxon>Anguillidae</taxon>
        <taxon>Anguilla</taxon>
    </lineage>
</organism>
<reference evidence="1" key="2">
    <citation type="journal article" date="2015" name="Fish Shellfish Immunol.">
        <title>Early steps in the European eel (Anguilla anguilla)-Vibrio vulnificus interaction in the gills: Role of the RtxA13 toxin.</title>
        <authorList>
            <person name="Callol A."/>
            <person name="Pajuelo D."/>
            <person name="Ebbesson L."/>
            <person name="Teles M."/>
            <person name="MacKenzie S."/>
            <person name="Amaro C."/>
        </authorList>
    </citation>
    <scope>NUCLEOTIDE SEQUENCE</scope>
</reference>
<protein>
    <submittedName>
        <fullName evidence="1">Uncharacterized protein</fullName>
    </submittedName>
</protein>
<dbReference type="EMBL" id="GBXM01029614">
    <property type="protein sequence ID" value="JAH78963.1"/>
    <property type="molecule type" value="Transcribed_RNA"/>
</dbReference>
<name>A0A0E9VNZ2_ANGAN</name>
<evidence type="ECO:0000313" key="1">
    <source>
        <dbReference type="EMBL" id="JAH78963.1"/>
    </source>
</evidence>